<sequence>MVLGIMSRSLTLIGIDAVARTPPLPLRGLGPGTPLRLNPRVTSEHQCQLLVASKHQGSPEDLEDLPVLEK</sequence>
<evidence type="ECO:0000313" key="1">
    <source>
        <dbReference type="EMBL" id="MED6255786.1"/>
    </source>
</evidence>
<accession>A0ABU7BYP9</accession>
<protein>
    <submittedName>
        <fullName evidence="1">Uncharacterized protein</fullName>
    </submittedName>
</protein>
<dbReference type="EMBL" id="JAHUTI010071967">
    <property type="protein sequence ID" value="MED6255786.1"/>
    <property type="molecule type" value="Genomic_DNA"/>
</dbReference>
<proteinExistence type="predicted"/>
<reference evidence="1 2" key="1">
    <citation type="submission" date="2021-07" db="EMBL/GenBank/DDBJ databases">
        <authorList>
            <person name="Palmer J.M."/>
        </authorList>
    </citation>
    <scope>NUCLEOTIDE SEQUENCE [LARGE SCALE GENOMIC DNA]</scope>
    <source>
        <strain evidence="1 2">AT_MEX2019</strain>
        <tissue evidence="1">Muscle</tissue>
    </source>
</reference>
<dbReference type="Proteomes" id="UP001345963">
    <property type="component" value="Unassembled WGS sequence"/>
</dbReference>
<keyword evidence="2" id="KW-1185">Reference proteome</keyword>
<organism evidence="1 2">
    <name type="scientific">Ataeniobius toweri</name>
    <dbReference type="NCBI Taxonomy" id="208326"/>
    <lineage>
        <taxon>Eukaryota</taxon>
        <taxon>Metazoa</taxon>
        <taxon>Chordata</taxon>
        <taxon>Craniata</taxon>
        <taxon>Vertebrata</taxon>
        <taxon>Euteleostomi</taxon>
        <taxon>Actinopterygii</taxon>
        <taxon>Neopterygii</taxon>
        <taxon>Teleostei</taxon>
        <taxon>Neoteleostei</taxon>
        <taxon>Acanthomorphata</taxon>
        <taxon>Ovalentaria</taxon>
        <taxon>Atherinomorphae</taxon>
        <taxon>Cyprinodontiformes</taxon>
        <taxon>Goodeidae</taxon>
        <taxon>Ataeniobius</taxon>
    </lineage>
</organism>
<evidence type="ECO:0000313" key="2">
    <source>
        <dbReference type="Proteomes" id="UP001345963"/>
    </source>
</evidence>
<gene>
    <name evidence="1" type="ORF">ATANTOWER_015054</name>
</gene>
<name>A0ABU7BYP9_9TELE</name>
<comment type="caution">
    <text evidence="1">The sequence shown here is derived from an EMBL/GenBank/DDBJ whole genome shotgun (WGS) entry which is preliminary data.</text>
</comment>